<name>A0ABU8XXA6_9PROT</name>
<dbReference type="Proteomes" id="UP001375743">
    <property type="component" value="Unassembled WGS sequence"/>
</dbReference>
<organism evidence="1 2">
    <name type="scientific">Benzoatithermus flavus</name>
    <dbReference type="NCBI Taxonomy" id="3108223"/>
    <lineage>
        <taxon>Bacteria</taxon>
        <taxon>Pseudomonadati</taxon>
        <taxon>Pseudomonadota</taxon>
        <taxon>Alphaproteobacteria</taxon>
        <taxon>Geminicoccales</taxon>
        <taxon>Geminicoccaceae</taxon>
        <taxon>Benzoatithermus</taxon>
    </lineage>
</organism>
<comment type="caution">
    <text evidence="1">The sequence shown here is derived from an EMBL/GenBank/DDBJ whole genome shotgun (WGS) entry which is preliminary data.</text>
</comment>
<dbReference type="EMBL" id="JBBLZC010000036">
    <property type="protein sequence ID" value="MEK0085851.1"/>
    <property type="molecule type" value="Genomic_DNA"/>
</dbReference>
<protein>
    <submittedName>
        <fullName evidence="1">Uncharacterized protein</fullName>
    </submittedName>
</protein>
<proteinExistence type="predicted"/>
<evidence type="ECO:0000313" key="2">
    <source>
        <dbReference type="Proteomes" id="UP001375743"/>
    </source>
</evidence>
<evidence type="ECO:0000313" key="1">
    <source>
        <dbReference type="EMBL" id="MEK0085851.1"/>
    </source>
</evidence>
<reference evidence="1 2" key="1">
    <citation type="submission" date="2024-01" db="EMBL/GenBank/DDBJ databases">
        <title>Multi-omics insights into the function and evolution of sodium benzoate biodegradation pathways in Benzoatithermus flavus gen. nov., sp. nov. from hot spring.</title>
        <authorList>
            <person name="Hu C.-J."/>
            <person name="Li W.-J."/>
        </authorList>
    </citation>
    <scope>NUCLEOTIDE SEQUENCE [LARGE SCALE GENOMIC DNA]</scope>
    <source>
        <strain evidence="1 2">SYSU G07066</strain>
    </source>
</reference>
<keyword evidence="2" id="KW-1185">Reference proteome</keyword>
<sequence length="44" mass="4932">MISETVRFELSNARTMLGGEVDRLRGELDVLRQQVEALARKVSG</sequence>
<gene>
    <name evidence="1" type="ORF">U1T56_22070</name>
</gene>
<accession>A0ABU8XXA6</accession>